<comment type="function">
    <text evidence="6">Specifically catalyzes the decarboxylation of meso-diaminopimelate (meso-DAP) to L-lysine.</text>
</comment>
<dbReference type="HAMAP" id="MF_02120">
    <property type="entry name" value="LysA"/>
    <property type="match status" value="1"/>
</dbReference>
<feature type="binding site" evidence="6">
    <location>
        <position position="310"/>
    </location>
    <ligand>
        <name>substrate</name>
    </ligand>
</feature>
<dbReference type="InterPro" id="IPR009006">
    <property type="entry name" value="Ala_racemase/Decarboxylase_C"/>
</dbReference>
<evidence type="ECO:0000256" key="6">
    <source>
        <dbReference type="HAMAP-Rule" id="MF_02120"/>
    </source>
</evidence>
<dbReference type="GO" id="GO:0009089">
    <property type="term" value="P:lysine biosynthetic process via diaminopimelate"/>
    <property type="evidence" value="ECO:0007669"/>
    <property type="project" value="UniProtKB-UniRule"/>
</dbReference>
<evidence type="ECO:0000256" key="7">
    <source>
        <dbReference type="NCBIfam" id="TIGR01048"/>
    </source>
</evidence>
<evidence type="ECO:0000256" key="8">
    <source>
        <dbReference type="PIRSR" id="PIRSR600183-50"/>
    </source>
</evidence>
<keyword evidence="4 6" id="KW-0457">Lysine biosynthesis</keyword>
<dbReference type="PRINTS" id="PR01179">
    <property type="entry name" value="ODADCRBXLASE"/>
</dbReference>
<dbReference type="InterPro" id="IPR002986">
    <property type="entry name" value="DAP_deCOOHase_LysA"/>
</dbReference>
<comment type="similarity">
    <text evidence="6">Belongs to the Orn/Lys/Arg decarboxylase class-II family. LysA subfamily.</text>
</comment>
<comment type="subunit">
    <text evidence="6">Homodimer.</text>
</comment>
<keyword evidence="5 6" id="KW-0456">Lyase</keyword>
<dbReference type="SUPFAM" id="SSF51419">
    <property type="entry name" value="PLP-binding barrel"/>
    <property type="match status" value="1"/>
</dbReference>
<reference evidence="12 13" key="1">
    <citation type="submission" date="2018-03" db="EMBL/GenBank/DDBJ databases">
        <title>Genomic Encyclopedia of Archaeal and Bacterial Type Strains, Phase II (KMG-II): from individual species to whole genera.</title>
        <authorList>
            <person name="Goeker M."/>
        </authorList>
    </citation>
    <scope>NUCLEOTIDE SEQUENCE [LARGE SCALE GENOMIC DNA]</scope>
    <source>
        <strain evidence="12 13">DSM 19711</strain>
    </source>
</reference>
<dbReference type="UniPathway" id="UPA00034">
    <property type="reaction ID" value="UER00027"/>
</dbReference>
<feature type="modified residue" description="N6-(pyridoxal phosphate)lysine" evidence="6 8">
    <location>
        <position position="86"/>
    </location>
</feature>
<comment type="pathway">
    <text evidence="6 9">Amino-acid biosynthesis; L-lysine biosynthesis via DAP pathway; L-lysine from DL-2,6-diaminopimelate: step 1/1.</text>
</comment>
<dbReference type="InterPro" id="IPR000183">
    <property type="entry name" value="Orn/DAP/Arg_de-COase"/>
</dbReference>
<dbReference type="PANTHER" id="PTHR43727">
    <property type="entry name" value="DIAMINOPIMELATE DECARBOXYLASE"/>
    <property type="match status" value="1"/>
</dbReference>
<protein>
    <recommendedName>
        <fullName evidence="6 7">Diaminopimelate decarboxylase</fullName>
        <shortName evidence="6">DAP decarboxylase</shortName>
        <shortName evidence="6">DAPDC</shortName>
        <ecNumber evidence="6 7">4.1.1.20</ecNumber>
    </recommendedName>
</protein>
<feature type="binding site" evidence="6">
    <location>
        <position position="407"/>
    </location>
    <ligand>
        <name>pyridoxal 5'-phosphate</name>
        <dbReference type="ChEBI" id="CHEBI:597326"/>
    </ligand>
</feature>
<dbReference type="InterPro" id="IPR022644">
    <property type="entry name" value="De-COase2_N"/>
</dbReference>
<dbReference type="InterPro" id="IPR022653">
    <property type="entry name" value="De-COase2_pyr-phos_BS"/>
</dbReference>
<keyword evidence="2 6" id="KW-0210">Decarboxylase</keyword>
<evidence type="ECO:0000256" key="9">
    <source>
        <dbReference type="RuleBase" id="RU003738"/>
    </source>
</evidence>
<dbReference type="AlphaFoldDB" id="A0A2T0R2A2"/>
<organism evidence="12 13">
    <name type="scientific">Kineococcus rhizosphaerae</name>
    <dbReference type="NCBI Taxonomy" id="559628"/>
    <lineage>
        <taxon>Bacteria</taxon>
        <taxon>Bacillati</taxon>
        <taxon>Actinomycetota</taxon>
        <taxon>Actinomycetes</taxon>
        <taxon>Kineosporiales</taxon>
        <taxon>Kineosporiaceae</taxon>
        <taxon>Kineococcus</taxon>
    </lineage>
</organism>
<feature type="binding site" evidence="6">
    <location>
        <position position="265"/>
    </location>
    <ligand>
        <name>pyridoxal 5'-phosphate</name>
        <dbReference type="ChEBI" id="CHEBI:597326"/>
    </ligand>
</feature>
<dbReference type="EC" id="4.1.1.20" evidence="6 7"/>
<evidence type="ECO:0000256" key="5">
    <source>
        <dbReference type="ARBA" id="ARBA00023239"/>
    </source>
</evidence>
<dbReference type="EMBL" id="PVZF01000007">
    <property type="protein sequence ID" value="PRY13937.1"/>
    <property type="molecule type" value="Genomic_DNA"/>
</dbReference>
<feature type="active site" description="Proton donor" evidence="8">
    <location>
        <position position="377"/>
    </location>
</feature>
<dbReference type="PRINTS" id="PR01181">
    <property type="entry name" value="DAPDCRBXLASE"/>
</dbReference>
<name>A0A2T0R2A2_9ACTN</name>
<proteinExistence type="inferred from homology"/>
<dbReference type="SUPFAM" id="SSF50621">
    <property type="entry name" value="Alanine racemase C-terminal domain-like"/>
    <property type="match status" value="1"/>
</dbReference>
<feature type="binding site" evidence="6">
    <location>
        <position position="350"/>
    </location>
    <ligand>
        <name>substrate</name>
    </ligand>
</feature>
<dbReference type="InterPro" id="IPR029066">
    <property type="entry name" value="PLP-binding_barrel"/>
</dbReference>
<dbReference type="Proteomes" id="UP000238083">
    <property type="component" value="Unassembled WGS sequence"/>
</dbReference>
<evidence type="ECO:0000256" key="3">
    <source>
        <dbReference type="ARBA" id="ARBA00022898"/>
    </source>
</evidence>
<evidence type="ECO:0000313" key="13">
    <source>
        <dbReference type="Proteomes" id="UP000238083"/>
    </source>
</evidence>
<evidence type="ECO:0000313" key="12">
    <source>
        <dbReference type="EMBL" id="PRY13937.1"/>
    </source>
</evidence>
<dbReference type="GO" id="GO:0030170">
    <property type="term" value="F:pyridoxal phosphate binding"/>
    <property type="evidence" value="ECO:0007669"/>
    <property type="project" value="UniProtKB-UniRule"/>
</dbReference>
<comment type="catalytic activity">
    <reaction evidence="6 9">
        <text>meso-2,6-diaminopimelate + H(+) = L-lysine + CO2</text>
        <dbReference type="Rhea" id="RHEA:15101"/>
        <dbReference type="ChEBI" id="CHEBI:15378"/>
        <dbReference type="ChEBI" id="CHEBI:16526"/>
        <dbReference type="ChEBI" id="CHEBI:32551"/>
        <dbReference type="ChEBI" id="CHEBI:57791"/>
        <dbReference type="EC" id="4.1.1.20"/>
    </reaction>
</comment>
<dbReference type="GO" id="GO:0008836">
    <property type="term" value="F:diaminopimelate decarboxylase activity"/>
    <property type="evidence" value="ECO:0007669"/>
    <property type="project" value="UniProtKB-UniRule"/>
</dbReference>
<dbReference type="NCBIfam" id="TIGR01048">
    <property type="entry name" value="lysA"/>
    <property type="match status" value="1"/>
</dbReference>
<accession>A0A2T0R2A2</accession>
<evidence type="ECO:0000256" key="4">
    <source>
        <dbReference type="ARBA" id="ARBA00023154"/>
    </source>
</evidence>
<evidence type="ECO:0000256" key="10">
    <source>
        <dbReference type="SAM" id="MobiDB-lite"/>
    </source>
</evidence>
<evidence type="ECO:0000256" key="1">
    <source>
        <dbReference type="ARBA" id="ARBA00001933"/>
    </source>
</evidence>
<dbReference type="Gene3D" id="2.40.37.10">
    <property type="entry name" value="Lyase, Ornithine Decarboxylase, Chain A, domain 1"/>
    <property type="match status" value="1"/>
</dbReference>
<sequence>MSLLLPDPQPTPSSTPVPTGAHRTGSPWPRSARTVGGDVRVAGVALADVAATFGTPVHVLDETEVRARARTYREHFGADGVFYAAKAFTCRALVRWLADEGLGMDVCSAGELRTALDGGLPAHRTLLHGVAKSPADLRAAMEAGVGRIVLDSPDDADLVASLLPAGARQQVLLRLVPGISAGAHPKVRTATPDQQFGTATADVDGFVDRVLAHRSLELVGLHCHLGSQITEIAPYQEAALVMAGVLARVRNRHGLVLRELDLGGGHGIAHRPGEPGLDVADLARCLRRELRDACDAHGLRVPHLSVEPGRAVVGPAGVVVYRVAVLKRTPHRTFVVVDGGMSDNPRPALYGAQYAPRLVGRVAAGAQQTVTVVGRHCETGDVLAADVPLPVDVRPGDLIAFPAAGAYHVSMASNYNAVPRPPVVAVRGGEARLLVRRETVEDLGRRDVGR</sequence>
<dbReference type="Gene3D" id="3.20.20.10">
    <property type="entry name" value="Alanine racemase"/>
    <property type="match status" value="1"/>
</dbReference>
<comment type="caution">
    <text evidence="12">The sequence shown here is derived from an EMBL/GenBank/DDBJ whole genome shotgun (WGS) entry which is preliminary data.</text>
</comment>
<feature type="binding site" evidence="6">
    <location>
        <begin position="307"/>
        <end position="310"/>
    </location>
    <ligand>
        <name>pyridoxal 5'-phosphate</name>
        <dbReference type="ChEBI" id="CHEBI:597326"/>
    </ligand>
</feature>
<dbReference type="PROSITE" id="PS00878">
    <property type="entry name" value="ODR_DC_2_1"/>
    <property type="match status" value="1"/>
</dbReference>
<dbReference type="FunFam" id="3.20.20.10:FF:000003">
    <property type="entry name" value="Diaminopimelate decarboxylase"/>
    <property type="match status" value="1"/>
</dbReference>
<dbReference type="RefSeq" id="WP_211298653.1">
    <property type="nucleotide sequence ID" value="NZ_PVZF01000007.1"/>
</dbReference>
<dbReference type="PANTHER" id="PTHR43727:SF2">
    <property type="entry name" value="GROUP IV DECARBOXYLASE"/>
    <property type="match status" value="1"/>
</dbReference>
<keyword evidence="3 6" id="KW-0663">Pyridoxal phosphate</keyword>
<keyword evidence="13" id="KW-1185">Reference proteome</keyword>
<dbReference type="Pfam" id="PF02784">
    <property type="entry name" value="Orn_Arg_deC_N"/>
    <property type="match status" value="1"/>
</dbReference>
<gene>
    <name evidence="6" type="primary">lysA</name>
    <name evidence="12" type="ORF">CLV37_10755</name>
</gene>
<evidence type="ECO:0000256" key="2">
    <source>
        <dbReference type="ARBA" id="ARBA00022793"/>
    </source>
</evidence>
<evidence type="ECO:0000259" key="11">
    <source>
        <dbReference type="Pfam" id="PF02784"/>
    </source>
</evidence>
<feature type="binding site" evidence="6">
    <location>
        <position position="378"/>
    </location>
    <ligand>
        <name>substrate</name>
    </ligand>
</feature>
<comment type="cofactor">
    <cofactor evidence="1 6 8 9">
        <name>pyridoxal 5'-phosphate</name>
        <dbReference type="ChEBI" id="CHEBI:597326"/>
    </cofactor>
</comment>
<feature type="binding site" evidence="6">
    <location>
        <position position="346"/>
    </location>
    <ligand>
        <name>substrate</name>
    </ligand>
</feature>
<feature type="binding site" evidence="6">
    <location>
        <position position="407"/>
    </location>
    <ligand>
        <name>substrate</name>
    </ligand>
</feature>
<keyword evidence="6" id="KW-0028">Amino-acid biosynthesis</keyword>
<feature type="region of interest" description="Disordered" evidence="10">
    <location>
        <begin position="1"/>
        <end position="33"/>
    </location>
</feature>
<dbReference type="CDD" id="cd06828">
    <property type="entry name" value="PLPDE_III_DapDC"/>
    <property type="match status" value="1"/>
</dbReference>
<feature type="domain" description="Orn/DAP/Arg decarboxylase 2 N-terminal" evidence="11">
    <location>
        <begin position="64"/>
        <end position="313"/>
    </location>
</feature>